<dbReference type="InterPro" id="IPR001509">
    <property type="entry name" value="Epimerase_deHydtase"/>
</dbReference>
<dbReference type="GO" id="GO:0050577">
    <property type="term" value="F:GDP-L-fucose synthase activity"/>
    <property type="evidence" value="ECO:0007669"/>
    <property type="project" value="UniProtKB-EC"/>
</dbReference>
<dbReference type="Proteomes" id="UP000612009">
    <property type="component" value="Unassembled WGS sequence"/>
</dbReference>
<feature type="domain" description="NAD-dependent epimerase/dehydratase" evidence="2">
    <location>
        <begin position="3"/>
        <end position="238"/>
    </location>
</feature>
<evidence type="ECO:0000256" key="1">
    <source>
        <dbReference type="ARBA" id="ARBA00007637"/>
    </source>
</evidence>
<name>A0A811TDJ5_9EURY</name>
<evidence type="ECO:0000259" key="2">
    <source>
        <dbReference type="Pfam" id="PF01370"/>
    </source>
</evidence>
<comment type="similarity">
    <text evidence="1">Belongs to the NAD(P)-dependent epimerase/dehydratase family.</text>
</comment>
<dbReference type="EC" id="1.1.1.271" evidence="3"/>
<dbReference type="EMBL" id="CAJHIR010000054">
    <property type="protein sequence ID" value="CAD6494481.1"/>
    <property type="molecule type" value="Genomic_DNA"/>
</dbReference>
<dbReference type="CDD" id="cd05234">
    <property type="entry name" value="UDP_G4E_2_SDR_e"/>
    <property type="match status" value="1"/>
</dbReference>
<gene>
    <name evidence="3" type="primary">fcl_3</name>
    <name evidence="3" type="ORF">LAKADJCE_00785</name>
</gene>
<dbReference type="Gene3D" id="3.40.50.720">
    <property type="entry name" value="NAD(P)-binding Rossmann-like Domain"/>
    <property type="match status" value="1"/>
</dbReference>
<reference evidence="3" key="1">
    <citation type="submission" date="2020-10" db="EMBL/GenBank/DDBJ databases">
        <authorList>
            <person name="Hahn C.J."/>
            <person name="Laso-Perez R."/>
            <person name="Vulcano F."/>
            <person name="Vaziourakis K.-M."/>
            <person name="Stokke R."/>
            <person name="Steen I.H."/>
            <person name="Teske A."/>
            <person name="Boetius A."/>
            <person name="Liebeke M."/>
            <person name="Amann R."/>
            <person name="Knittel K."/>
        </authorList>
    </citation>
    <scope>NUCLEOTIDE SEQUENCE</scope>
    <source>
        <strain evidence="3">Gfbio:e3339647-f889-4370-9287-4fb5cb688e4c:AG392J18_GoMArc1</strain>
    </source>
</reference>
<keyword evidence="3" id="KW-0560">Oxidoreductase</keyword>
<sequence length="314" mass="35005">MKIFITGGAGFIGSHLTDRLLSDGHSVTVYDNFISGRKEFIAHHLNTSTFKLVSADLLDTATLNESIKGHDFVFHLSANPDIRKSTANTRVDIEQGILATYNVLEAMRQHDIKKIAFTSSSTVYGEATDIPTPEDYGQMLPISIYGASKLAAEALISAYSGSFGMQAWIFRFANIIGRRSTHGIIYDFIQKLKENRDELEILGDGKQRKSYLLVEECIDAMLHVITHTGEWINTFNIGAEDQTQVSTIAKIVTEELKLDNVTFTYSGGKRGWIGDIPCFLLSIEKIKKLGWNPENTSDKSVRKATRTLIGEIYK</sequence>
<accession>A0A811TDJ5</accession>
<evidence type="ECO:0000313" key="3">
    <source>
        <dbReference type="EMBL" id="CAD6494481.1"/>
    </source>
</evidence>
<dbReference type="InterPro" id="IPR036291">
    <property type="entry name" value="NAD(P)-bd_dom_sf"/>
</dbReference>
<dbReference type="Pfam" id="PF01370">
    <property type="entry name" value="Epimerase"/>
    <property type="match status" value="1"/>
</dbReference>
<evidence type="ECO:0000313" key="4">
    <source>
        <dbReference type="Proteomes" id="UP000612009"/>
    </source>
</evidence>
<dbReference type="Gene3D" id="3.90.25.10">
    <property type="entry name" value="UDP-galactose 4-epimerase, domain 1"/>
    <property type="match status" value="2"/>
</dbReference>
<dbReference type="AlphaFoldDB" id="A0A811TDJ5"/>
<dbReference type="PANTHER" id="PTHR43000">
    <property type="entry name" value="DTDP-D-GLUCOSE 4,6-DEHYDRATASE-RELATED"/>
    <property type="match status" value="1"/>
</dbReference>
<organism evidence="3 4">
    <name type="scientific">Candidatus Argoarchaeum ethanivorans</name>
    <dbReference type="NCBI Taxonomy" id="2608793"/>
    <lineage>
        <taxon>Archaea</taxon>
        <taxon>Methanobacteriati</taxon>
        <taxon>Methanobacteriota</taxon>
        <taxon>Stenosarchaea group</taxon>
        <taxon>Methanomicrobia</taxon>
        <taxon>Methanosarcinales</taxon>
        <taxon>Methanosarcinales incertae sedis</taxon>
        <taxon>GOM Arc I cluster</taxon>
        <taxon>Candidatus Argoarchaeum</taxon>
    </lineage>
</organism>
<comment type="caution">
    <text evidence="3">The sequence shown here is derived from an EMBL/GenBank/DDBJ whole genome shotgun (WGS) entry which is preliminary data.</text>
</comment>
<dbReference type="SUPFAM" id="SSF51735">
    <property type="entry name" value="NAD(P)-binding Rossmann-fold domains"/>
    <property type="match status" value="1"/>
</dbReference>
<protein>
    <submittedName>
        <fullName evidence="3">GDP-L-fucose synthase</fullName>
        <ecNumber evidence="3">1.1.1.271</ecNumber>
    </submittedName>
</protein>
<proteinExistence type="inferred from homology"/>